<keyword evidence="1" id="KW-0479">Metal-binding</keyword>
<keyword evidence="2 4" id="KW-0863">Zinc-finger</keyword>
<name>A0A916E5J8_9GLOM</name>
<keyword evidence="3" id="KW-0862">Zinc</keyword>
<gene>
    <name evidence="7" type="ORF">CHRIB12_LOCUS6410</name>
</gene>
<evidence type="ECO:0000256" key="4">
    <source>
        <dbReference type="PROSITE-ProRule" id="PRU00027"/>
    </source>
</evidence>
<dbReference type="PROSITE" id="PS50808">
    <property type="entry name" value="ZF_BED"/>
    <property type="match status" value="1"/>
</dbReference>
<dbReference type="GO" id="GO:0003677">
    <property type="term" value="F:DNA binding"/>
    <property type="evidence" value="ECO:0007669"/>
    <property type="project" value="InterPro"/>
</dbReference>
<evidence type="ECO:0000313" key="7">
    <source>
        <dbReference type="EMBL" id="CAB5356609.1"/>
    </source>
</evidence>
<dbReference type="OrthoDB" id="2304973at2759"/>
<evidence type="ECO:0000259" key="6">
    <source>
        <dbReference type="PROSITE" id="PS50808"/>
    </source>
</evidence>
<comment type="caution">
    <text evidence="7">The sequence shown here is derived from an EMBL/GenBank/DDBJ whole genome shotgun (WGS) entry which is preliminary data.</text>
</comment>
<evidence type="ECO:0000256" key="1">
    <source>
        <dbReference type="ARBA" id="ARBA00022723"/>
    </source>
</evidence>
<feature type="region of interest" description="Disordered" evidence="5">
    <location>
        <begin position="1"/>
        <end position="28"/>
    </location>
</feature>
<dbReference type="GO" id="GO:0008270">
    <property type="term" value="F:zinc ion binding"/>
    <property type="evidence" value="ECO:0007669"/>
    <property type="project" value="UniProtKB-KW"/>
</dbReference>
<sequence length="232" mass="27464">MPKAKQKNSLKTKRQREKKQPKTKRQREKKTVWCHFIVVKNHANSHPHVKCQYCSKEYERAVPIRMQSHLAYKCPTVPIDTKSQFSNQNSNDYMSENEQKFLEILLVEAFSTEANPFFVDNPRVIEFFKRLRSSFKLPSGREMKMQVDKLNNSSQIESSHHEEQETSIESSLQIHQNDYYSYDYAYSTSSYHHETLDPNSLVSPAHFQPNEQNVQFNYNYIDPNSSFYNYGK</sequence>
<dbReference type="EMBL" id="CAGKOT010000010">
    <property type="protein sequence ID" value="CAB5356609.1"/>
    <property type="molecule type" value="Genomic_DNA"/>
</dbReference>
<evidence type="ECO:0000256" key="2">
    <source>
        <dbReference type="ARBA" id="ARBA00022771"/>
    </source>
</evidence>
<feature type="domain" description="BED-type" evidence="6">
    <location>
        <begin position="27"/>
        <end position="81"/>
    </location>
</feature>
<dbReference type="InterPro" id="IPR003656">
    <property type="entry name" value="Znf_BED"/>
</dbReference>
<dbReference type="AlphaFoldDB" id="A0A916E5J8"/>
<dbReference type="Proteomes" id="UP000684084">
    <property type="component" value="Unassembled WGS sequence"/>
</dbReference>
<protein>
    <recommendedName>
        <fullName evidence="6">BED-type domain-containing protein</fullName>
    </recommendedName>
</protein>
<evidence type="ECO:0000256" key="5">
    <source>
        <dbReference type="SAM" id="MobiDB-lite"/>
    </source>
</evidence>
<accession>A0A916E5J8</accession>
<evidence type="ECO:0000313" key="8">
    <source>
        <dbReference type="Proteomes" id="UP000684084"/>
    </source>
</evidence>
<reference evidence="7" key="1">
    <citation type="submission" date="2020-05" db="EMBL/GenBank/DDBJ databases">
        <authorList>
            <person name="Rincon C."/>
            <person name="Sanders R I."/>
            <person name="Robbins C."/>
            <person name="Chaturvedi A."/>
        </authorList>
    </citation>
    <scope>NUCLEOTIDE SEQUENCE</scope>
    <source>
        <strain evidence="7">CHB12</strain>
    </source>
</reference>
<evidence type="ECO:0000256" key="3">
    <source>
        <dbReference type="ARBA" id="ARBA00022833"/>
    </source>
</evidence>
<organism evidence="7 8">
    <name type="scientific">Rhizophagus irregularis</name>
    <dbReference type="NCBI Taxonomy" id="588596"/>
    <lineage>
        <taxon>Eukaryota</taxon>
        <taxon>Fungi</taxon>
        <taxon>Fungi incertae sedis</taxon>
        <taxon>Mucoromycota</taxon>
        <taxon>Glomeromycotina</taxon>
        <taxon>Glomeromycetes</taxon>
        <taxon>Glomerales</taxon>
        <taxon>Glomeraceae</taxon>
        <taxon>Rhizophagus</taxon>
    </lineage>
</organism>
<proteinExistence type="predicted"/>
<dbReference type="VEuPathDB" id="FungiDB:RhiirFUN_010780"/>